<comment type="caution">
    <text evidence="3">The sequence shown here is derived from an EMBL/GenBank/DDBJ whole genome shotgun (WGS) entry which is preliminary data.</text>
</comment>
<keyword evidence="4" id="KW-1185">Reference proteome</keyword>
<organism evidence="3 4">
    <name type="scientific">Enterococcus termitis</name>
    <dbReference type="NCBI Taxonomy" id="332950"/>
    <lineage>
        <taxon>Bacteria</taxon>
        <taxon>Bacillati</taxon>
        <taxon>Bacillota</taxon>
        <taxon>Bacilli</taxon>
        <taxon>Lactobacillales</taxon>
        <taxon>Enterococcaceae</taxon>
        <taxon>Enterococcus</taxon>
    </lineage>
</organism>
<dbReference type="AlphaFoldDB" id="A0A1E5GCW2"/>
<dbReference type="InterPro" id="IPR036650">
    <property type="entry name" value="CAT_RNA-bd_dom_sf"/>
</dbReference>
<dbReference type="PROSITE" id="PS51372">
    <property type="entry name" value="PRD_2"/>
    <property type="match status" value="2"/>
</dbReference>
<evidence type="ECO:0000259" key="2">
    <source>
        <dbReference type="PROSITE" id="PS51372"/>
    </source>
</evidence>
<dbReference type="PATRIC" id="fig|332950.4.peg.839"/>
<protein>
    <submittedName>
        <fullName evidence="3">Transcriptional antiterminator</fullName>
    </submittedName>
</protein>
<evidence type="ECO:0000256" key="1">
    <source>
        <dbReference type="ARBA" id="ARBA00022737"/>
    </source>
</evidence>
<feature type="domain" description="PRD" evidence="2">
    <location>
        <begin position="172"/>
        <end position="276"/>
    </location>
</feature>
<dbReference type="InterPro" id="IPR011608">
    <property type="entry name" value="PRD"/>
</dbReference>
<dbReference type="RefSeq" id="WP_069664313.1">
    <property type="nucleotide sequence ID" value="NZ_JBHUJJ010000001.1"/>
</dbReference>
<dbReference type="Proteomes" id="UP000095094">
    <property type="component" value="Unassembled WGS sequence"/>
</dbReference>
<dbReference type="InterPro" id="IPR050661">
    <property type="entry name" value="BglG_antiterminators"/>
</dbReference>
<dbReference type="InterPro" id="IPR004341">
    <property type="entry name" value="CAT_RNA-bd_dom"/>
</dbReference>
<sequence>MLRIKKIFNNNVVLVIDSKGLERILIGRGVAFGKKIGDIVQKDKIEKIFVVDSPNIADRFVQLIEEVPINRLEMVTLIVKNAEIELSKNFDENTYIGLADHINYAVNRFRNGETISNALLLEIKKFYPKEYAAGLHALETISYYEGIDLNEDEAGFIAFHFINGSLGNDTTQTLLTAEMLQKVVLIVEDCLGIEMDEESLNYLRFITHLKFFIQRVIINEPRKEAVPEMFEQVVQFYPKATECVSVIINYLQDKLHCQIYPEEEMYLILHIQRLIK</sequence>
<proteinExistence type="predicted"/>
<evidence type="ECO:0000313" key="4">
    <source>
        <dbReference type="Proteomes" id="UP000095094"/>
    </source>
</evidence>
<accession>A0A1E5GCW2</accession>
<dbReference type="Pfam" id="PF03123">
    <property type="entry name" value="CAT_RBD"/>
    <property type="match status" value="1"/>
</dbReference>
<keyword evidence="1" id="KW-0677">Repeat</keyword>
<dbReference type="NCBIfam" id="NF046042">
    <property type="entry name" value="LicT"/>
    <property type="match status" value="1"/>
</dbReference>
<dbReference type="EMBL" id="MIJY01000043">
    <property type="protein sequence ID" value="OEG10532.1"/>
    <property type="molecule type" value="Genomic_DNA"/>
</dbReference>
<dbReference type="PANTHER" id="PTHR30185:SF15">
    <property type="entry name" value="CRYPTIC BETA-GLUCOSIDE BGL OPERON ANTITERMINATOR"/>
    <property type="match status" value="1"/>
</dbReference>
<dbReference type="GO" id="GO:0003723">
    <property type="term" value="F:RNA binding"/>
    <property type="evidence" value="ECO:0007669"/>
    <property type="project" value="InterPro"/>
</dbReference>
<dbReference type="Gene3D" id="2.30.24.10">
    <property type="entry name" value="CAT RNA-binding domain"/>
    <property type="match status" value="1"/>
</dbReference>
<dbReference type="PANTHER" id="PTHR30185">
    <property type="entry name" value="CRYPTIC BETA-GLUCOSIDE BGL OPERON ANTITERMINATOR"/>
    <property type="match status" value="1"/>
</dbReference>
<dbReference type="GO" id="GO:0006355">
    <property type="term" value="P:regulation of DNA-templated transcription"/>
    <property type="evidence" value="ECO:0007669"/>
    <property type="project" value="InterPro"/>
</dbReference>
<reference evidence="4" key="1">
    <citation type="submission" date="2016-09" db="EMBL/GenBank/DDBJ databases">
        <authorList>
            <person name="Gulvik C.A."/>
        </authorList>
    </citation>
    <scope>NUCLEOTIDE SEQUENCE [LARGE SCALE GENOMIC DNA]</scope>
    <source>
        <strain evidence="4">LMG 8895</strain>
    </source>
</reference>
<dbReference type="Pfam" id="PF00874">
    <property type="entry name" value="PRD"/>
    <property type="match status" value="2"/>
</dbReference>
<dbReference type="InterPro" id="IPR036634">
    <property type="entry name" value="PRD_sf"/>
</dbReference>
<gene>
    <name evidence="3" type="ORF">BCR25_08640</name>
</gene>
<dbReference type="SMART" id="SM01061">
    <property type="entry name" value="CAT_RBD"/>
    <property type="match status" value="1"/>
</dbReference>
<dbReference type="Gene3D" id="1.10.1790.10">
    <property type="entry name" value="PRD domain"/>
    <property type="match status" value="2"/>
</dbReference>
<evidence type="ECO:0000313" key="3">
    <source>
        <dbReference type="EMBL" id="OEG10532.1"/>
    </source>
</evidence>
<name>A0A1E5GCW2_9ENTE</name>
<feature type="domain" description="PRD" evidence="2">
    <location>
        <begin position="66"/>
        <end position="171"/>
    </location>
</feature>
<dbReference type="SUPFAM" id="SSF63520">
    <property type="entry name" value="PTS-regulatory domain, PRD"/>
    <property type="match status" value="2"/>
</dbReference>
<dbReference type="SUPFAM" id="SSF50151">
    <property type="entry name" value="SacY-like RNA-binding domain"/>
    <property type="match status" value="1"/>
</dbReference>
<dbReference type="OrthoDB" id="9813552at2"/>